<protein>
    <recommendedName>
        <fullName evidence="6">DUF3324 domain-containing protein</fullName>
    </recommendedName>
</protein>
<accession>A0AAQ3W9H9</accession>
<keyword evidence="5" id="KW-1185">Reference proteome</keyword>
<reference evidence="4" key="2">
    <citation type="submission" date="2024-03" db="EMBL/GenBank/DDBJ databases">
        <title>The Genome Sequence of Enterococcus sp. DIV0205d.</title>
        <authorList>
            <consortium name="The Broad Institute Genomics Platform"/>
            <consortium name="The Broad Institute Microbial Omics Core"/>
            <consortium name="The Broad Institute Genomic Center for Infectious Diseases"/>
            <person name="Earl A."/>
            <person name="Manson A."/>
            <person name="Gilmore M."/>
            <person name="Schwartman J."/>
            <person name="Shea T."/>
            <person name="Abouelleil A."/>
            <person name="Cao P."/>
            <person name="Chapman S."/>
            <person name="Cusick C."/>
            <person name="Young S."/>
            <person name="Neafsey D."/>
            <person name="Nusbaum C."/>
            <person name="Birren B."/>
        </authorList>
    </citation>
    <scope>NUCLEOTIDE SEQUENCE</scope>
    <source>
        <strain evidence="4">7F3_DIV0205</strain>
    </source>
</reference>
<dbReference type="Pfam" id="PF11797">
    <property type="entry name" value="WxLIP_HBD"/>
    <property type="match status" value="1"/>
</dbReference>
<keyword evidence="1" id="KW-1133">Transmembrane helix</keyword>
<feature type="transmembrane region" description="Helical" evidence="1">
    <location>
        <begin position="311"/>
        <end position="331"/>
    </location>
</feature>
<dbReference type="InterPro" id="IPR010317">
    <property type="entry name" value="WxLIP_PGBD"/>
</dbReference>
<name>A0AAQ3W9H9_9ENTE</name>
<keyword evidence="1" id="KW-0472">Membrane</keyword>
<feature type="domain" description="WxL Interacting Protein host binding" evidence="3">
    <location>
        <begin position="166"/>
        <end position="299"/>
    </location>
</feature>
<proteinExistence type="predicted"/>
<dbReference type="EMBL" id="CP147244">
    <property type="protein sequence ID" value="WYK01052.1"/>
    <property type="molecule type" value="Genomic_DNA"/>
</dbReference>
<evidence type="ECO:0000259" key="3">
    <source>
        <dbReference type="Pfam" id="PF11797"/>
    </source>
</evidence>
<feature type="domain" description="WxL Interacting Protein peptidoglycan binding" evidence="2">
    <location>
        <begin position="33"/>
        <end position="152"/>
    </location>
</feature>
<gene>
    <name evidence="4" type="ORF">A5821_002178</name>
</gene>
<dbReference type="AlphaFoldDB" id="A0AAQ3W9H9"/>
<dbReference type="RefSeq" id="WP_086314595.1">
    <property type="nucleotide sequence ID" value="NZ_CP147244.1"/>
</dbReference>
<dbReference type="Proteomes" id="UP000194948">
    <property type="component" value="Chromosome"/>
</dbReference>
<keyword evidence="1" id="KW-0812">Transmembrane</keyword>
<dbReference type="PROSITE" id="PS51257">
    <property type="entry name" value="PROKAR_LIPOPROTEIN"/>
    <property type="match status" value="1"/>
</dbReference>
<dbReference type="Pfam" id="PF06030">
    <property type="entry name" value="WxLIP_PGBD"/>
    <property type="match status" value="1"/>
</dbReference>
<evidence type="ECO:0000259" key="2">
    <source>
        <dbReference type="Pfam" id="PF06030"/>
    </source>
</evidence>
<evidence type="ECO:0000256" key="1">
    <source>
        <dbReference type="SAM" id="Phobius"/>
    </source>
</evidence>
<evidence type="ECO:0000313" key="4">
    <source>
        <dbReference type="EMBL" id="WYK01052.1"/>
    </source>
</evidence>
<sequence>MLKRTLKVALPLIGFVFGCLVGTLNVWAQDADYEVKAIPSIKQVDKTKTYFDLRLTPEETHTVKVKVTNKSDQERTINTKVKTATTNSNGVVEYINSDQNQSIDLPYDLSKLVKANTPAITLAPHESKEVDYAIAMPKKDFSGILSGGIIFTSDSMEEKSAESTADVAIKNQFGYVIALVLHGEKEVTPDLQLSKVNLGQINNRNTVFAQLTNPKAAYLNKLNVNVKISKKNTDKVLYETEKSDLQMAPNSVFNYPVSLQETEFKPGKYVLAVQAESKGKTWDFEEEFEIKATEAKKLNDQAYIHQDKNNYLLYIILLFVLFVLILLFVLYRRRQQKINALEEQVAELKKEK</sequence>
<evidence type="ECO:0008006" key="6">
    <source>
        <dbReference type="Google" id="ProtNLM"/>
    </source>
</evidence>
<organism evidence="4 5">
    <name type="scientific">Candidatus Enterococcus palustris</name>
    <dbReference type="NCBI Taxonomy" id="1834189"/>
    <lineage>
        <taxon>Bacteria</taxon>
        <taxon>Bacillati</taxon>
        <taxon>Bacillota</taxon>
        <taxon>Bacilli</taxon>
        <taxon>Lactobacillales</taxon>
        <taxon>Enterococcaceae</taxon>
        <taxon>Enterococcus</taxon>
    </lineage>
</organism>
<dbReference type="InterPro" id="IPR021759">
    <property type="entry name" value="WxLIP_HBD"/>
</dbReference>
<evidence type="ECO:0000313" key="5">
    <source>
        <dbReference type="Proteomes" id="UP000194948"/>
    </source>
</evidence>
<reference evidence="4" key="1">
    <citation type="submission" date="2017-05" db="EMBL/GenBank/DDBJ databases">
        <authorList>
            <consortium name="The Broad Institute Genomics Platform"/>
            <consortium name="The Broad Institute Genomic Center for Infectious Diseases"/>
            <person name="Earl A."/>
            <person name="Manson A."/>
            <person name="Schwartman J."/>
            <person name="Gilmore M."/>
            <person name="Abouelleil A."/>
            <person name="Cao P."/>
            <person name="Chapman S."/>
            <person name="Cusick C."/>
            <person name="Shea T."/>
            <person name="Young S."/>
            <person name="Neafsey D."/>
            <person name="Nusbaum C."/>
            <person name="Birren B."/>
        </authorList>
    </citation>
    <scope>NUCLEOTIDE SEQUENCE</scope>
    <source>
        <strain evidence="4">7F3_DIV0205</strain>
    </source>
</reference>